<reference evidence="2 3" key="1">
    <citation type="submission" date="2015-01" db="EMBL/GenBank/DDBJ databases">
        <title>Draft genome sequences of the supercritical CO2 tolerant bacteria Bacillus subterraneus MITOT1 and Bacillus cereus MIT0214.</title>
        <authorList>
            <person name="Peet K.C."/>
            <person name="Thompson J.R."/>
        </authorList>
    </citation>
    <scope>NUCLEOTIDE SEQUENCE [LARGE SCALE GENOMIC DNA]</scope>
    <source>
        <strain evidence="2 3">MITOT1</strain>
    </source>
</reference>
<feature type="domain" description="AB hydrolase-1" evidence="1">
    <location>
        <begin position="22"/>
        <end position="249"/>
    </location>
</feature>
<dbReference type="InterPro" id="IPR050266">
    <property type="entry name" value="AB_hydrolase_sf"/>
</dbReference>
<keyword evidence="2" id="KW-0378">Hydrolase</keyword>
<dbReference type="GO" id="GO:0016787">
    <property type="term" value="F:hydrolase activity"/>
    <property type="evidence" value="ECO:0007669"/>
    <property type="project" value="UniProtKB-KW"/>
</dbReference>
<dbReference type="EMBL" id="JXIQ01000019">
    <property type="protein sequence ID" value="KIY23353.1"/>
    <property type="molecule type" value="Genomic_DNA"/>
</dbReference>
<dbReference type="RefSeq" id="WP_044391171.1">
    <property type="nucleotide sequence ID" value="NZ_JXIQ01000019.1"/>
</dbReference>
<dbReference type="AlphaFoldDB" id="A0A0D6ZFG7"/>
<dbReference type="PRINTS" id="PR00412">
    <property type="entry name" value="EPOXHYDRLASE"/>
</dbReference>
<dbReference type="OrthoDB" id="252464at2"/>
<protein>
    <submittedName>
        <fullName evidence="2">Alpha/beta hydrolase</fullName>
    </submittedName>
</protein>
<comment type="caution">
    <text evidence="2">The sequence shown here is derived from an EMBL/GenBank/DDBJ whole genome shotgun (WGS) entry which is preliminary data.</text>
</comment>
<dbReference type="InterPro" id="IPR029058">
    <property type="entry name" value="AB_hydrolase_fold"/>
</dbReference>
<dbReference type="SUPFAM" id="SSF53474">
    <property type="entry name" value="alpha/beta-Hydrolases"/>
    <property type="match status" value="1"/>
</dbReference>
<gene>
    <name evidence="2" type="ORF">UB32_03255</name>
</gene>
<name>A0A0D6ZFG7_9BACI</name>
<dbReference type="InterPro" id="IPR000073">
    <property type="entry name" value="AB_hydrolase_1"/>
</dbReference>
<dbReference type="PANTHER" id="PTHR43798">
    <property type="entry name" value="MONOACYLGLYCEROL LIPASE"/>
    <property type="match status" value="1"/>
</dbReference>
<evidence type="ECO:0000313" key="2">
    <source>
        <dbReference type="EMBL" id="KIY23353.1"/>
    </source>
</evidence>
<organism evidence="2 3">
    <name type="scientific">Mesobacillus subterraneus</name>
    <dbReference type="NCBI Taxonomy" id="285983"/>
    <lineage>
        <taxon>Bacteria</taxon>
        <taxon>Bacillati</taxon>
        <taxon>Bacillota</taxon>
        <taxon>Bacilli</taxon>
        <taxon>Bacillales</taxon>
        <taxon>Bacillaceae</taxon>
        <taxon>Mesobacillus</taxon>
    </lineage>
</organism>
<sequence length="263" mass="29371">MTTQKIKAANTEISFYEEGNGKPIVLIHGFAGGKEYWDKVLPELTKEYRVIAIDLPGHGESGMVNDSYKIEDYAFLVKDFLDHLGIEKVTMFGHSLGGYITLAFAELYPQYLNGFSLVHSTANADTTDAKEGRDTNSEKIQKQGTDSFIEELSKKLFSPANLELNIVEISEIVKIGLKTSVKGLVSALSAMKNRPDRNHVLEETELPVLLVAGELDQIVPPEKTFTVDKPNIQKYLIKNSGHMSMFEQPQDLVRAMNEFLSKL</sequence>
<keyword evidence="3" id="KW-1185">Reference proteome</keyword>
<dbReference type="PATRIC" id="fig|285983.3.peg.2587"/>
<evidence type="ECO:0000313" key="3">
    <source>
        <dbReference type="Proteomes" id="UP000032512"/>
    </source>
</evidence>
<dbReference type="Proteomes" id="UP000032512">
    <property type="component" value="Unassembled WGS sequence"/>
</dbReference>
<proteinExistence type="predicted"/>
<accession>A0A0D6ZFG7</accession>
<dbReference type="PRINTS" id="PR00111">
    <property type="entry name" value="ABHYDROLASE"/>
</dbReference>
<dbReference type="Gene3D" id="3.40.50.1820">
    <property type="entry name" value="alpha/beta hydrolase"/>
    <property type="match status" value="1"/>
</dbReference>
<dbReference type="Pfam" id="PF00561">
    <property type="entry name" value="Abhydrolase_1"/>
    <property type="match status" value="1"/>
</dbReference>
<dbReference type="InterPro" id="IPR000639">
    <property type="entry name" value="Epox_hydrolase-like"/>
</dbReference>
<evidence type="ECO:0000259" key="1">
    <source>
        <dbReference type="Pfam" id="PF00561"/>
    </source>
</evidence>